<organism evidence="2 3">
    <name type="scientific">Liquorilactobacillus mali</name>
    <dbReference type="NCBI Taxonomy" id="1618"/>
    <lineage>
        <taxon>Bacteria</taxon>
        <taxon>Bacillati</taxon>
        <taxon>Bacillota</taxon>
        <taxon>Bacilli</taxon>
        <taxon>Lactobacillales</taxon>
        <taxon>Lactobacillaceae</taxon>
        <taxon>Liquorilactobacillus</taxon>
    </lineage>
</organism>
<dbReference type="AlphaFoldDB" id="A0A0R2G094"/>
<dbReference type="PATRIC" id="fig|1618.3.peg.2282"/>
<dbReference type="RefSeq" id="WP_056991100.1">
    <property type="nucleotide sequence ID" value="NZ_JATAAJ010000001.1"/>
</dbReference>
<dbReference type="EMBL" id="JQAR01000007">
    <property type="protein sequence ID" value="KRN30468.1"/>
    <property type="molecule type" value="Genomic_DNA"/>
</dbReference>
<dbReference type="InterPro" id="IPR015943">
    <property type="entry name" value="WD40/YVTN_repeat-like_dom_sf"/>
</dbReference>
<protein>
    <submittedName>
        <fullName evidence="2">Oxidoreductase</fullName>
    </submittedName>
</protein>
<name>A0A0R2G094_9LACO</name>
<reference evidence="2 3" key="1">
    <citation type="journal article" date="2015" name="Genome Announc.">
        <title>Expanding the biotechnology potential of lactobacilli through comparative genomics of 213 strains and associated genera.</title>
        <authorList>
            <person name="Sun Z."/>
            <person name="Harris H.M."/>
            <person name="McCann A."/>
            <person name="Guo C."/>
            <person name="Argimon S."/>
            <person name="Zhang W."/>
            <person name="Yang X."/>
            <person name="Jeffery I.B."/>
            <person name="Cooney J.C."/>
            <person name="Kagawa T.F."/>
            <person name="Liu W."/>
            <person name="Song Y."/>
            <person name="Salvetti E."/>
            <person name="Wrobel A."/>
            <person name="Rasinkangas P."/>
            <person name="Parkhill J."/>
            <person name="Rea M.C."/>
            <person name="O'Sullivan O."/>
            <person name="Ritari J."/>
            <person name="Douillard F.P."/>
            <person name="Paul Ross R."/>
            <person name="Yang R."/>
            <person name="Briner A.E."/>
            <person name="Felis G.E."/>
            <person name="de Vos W.M."/>
            <person name="Barrangou R."/>
            <person name="Klaenhammer T.R."/>
            <person name="Caufield P.W."/>
            <person name="Cui Y."/>
            <person name="Zhang H."/>
            <person name="O'Toole P.W."/>
        </authorList>
    </citation>
    <scope>NUCLEOTIDE SEQUENCE [LARGE SCALE GENOMIC DNA]</scope>
    <source>
        <strain evidence="2 3">ATCC 27304</strain>
    </source>
</reference>
<dbReference type="InterPro" id="IPR036278">
    <property type="entry name" value="Sialidase_sf"/>
</dbReference>
<evidence type="ECO:0000313" key="2">
    <source>
        <dbReference type="EMBL" id="KRN30468.1"/>
    </source>
</evidence>
<dbReference type="SUPFAM" id="SSF50939">
    <property type="entry name" value="Sialidases"/>
    <property type="match status" value="1"/>
</dbReference>
<evidence type="ECO:0000256" key="1">
    <source>
        <dbReference type="SAM" id="Phobius"/>
    </source>
</evidence>
<evidence type="ECO:0000313" key="3">
    <source>
        <dbReference type="Proteomes" id="UP000051727"/>
    </source>
</evidence>
<gene>
    <name evidence="2" type="ORF">IV36_GL002228</name>
</gene>
<dbReference type="Proteomes" id="UP000051727">
    <property type="component" value="Unassembled WGS sequence"/>
</dbReference>
<proteinExistence type="predicted"/>
<keyword evidence="1" id="KW-0472">Membrane</keyword>
<comment type="caution">
    <text evidence="2">The sequence shown here is derived from an EMBL/GenBank/DDBJ whole genome shotgun (WGS) entry which is preliminary data.</text>
</comment>
<keyword evidence="1" id="KW-1133">Transmembrane helix</keyword>
<accession>A0A0R2G094</accession>
<sequence>MNLKKWGLAVMIYIAVFFVVALFQEQRWNAFRNNPACQVVQANTKRKALHKIARKIATYYQGWQVPYDYRVGYEYDISMPWQGENRYKFNYIFNTAVNNRSIGQNFGGSMFDGSMYATKTFYLHHTGNHWWIQSKGKKEELVKSKSVKKNKKIAKKAVVKSIDASGKRSLGSSNHSAVKLPATITHSEKMQYFTQNQTMFVTYDNRKTKVEVPNGYQQVFLTVNNTYNETLNPGSYIVTPEFTAFVAYRAKSTGLLYSLDEGKHWEFSQFKYNGFRGNAFISKTSDKVFVTYATDESLGTEYYLTVSSSDLKNWEEVKYQKKLDQSNVSLVYWGNDHLVYYASKLGGFNFSDDGGQHFHPVTLEFPDNINNITGGNPFTVPTYIYTNQGKMYLIMRQDQNGDYARDHHLMQAVLTQNLELSSFVYQRQQAEK</sequence>
<feature type="transmembrane region" description="Helical" evidence="1">
    <location>
        <begin position="6"/>
        <end position="23"/>
    </location>
</feature>
<dbReference type="Gene3D" id="2.130.10.10">
    <property type="entry name" value="YVTN repeat-like/Quinoprotein amine dehydrogenase"/>
    <property type="match status" value="1"/>
</dbReference>
<keyword evidence="1" id="KW-0812">Transmembrane</keyword>
<dbReference type="OrthoDB" id="47917at2"/>